<keyword evidence="2" id="KW-1185">Reference proteome</keyword>
<dbReference type="RefSeq" id="WP_091971408.1">
    <property type="nucleotide sequence ID" value="NZ_FOGZ01000036.1"/>
</dbReference>
<evidence type="ECO:0000313" key="1">
    <source>
        <dbReference type="EMBL" id="SES03528.1"/>
    </source>
</evidence>
<dbReference type="InterPro" id="IPR012347">
    <property type="entry name" value="Ferritin-like"/>
</dbReference>
<dbReference type="AlphaFoldDB" id="A0A1H9U2Q7"/>
<dbReference type="Proteomes" id="UP000198815">
    <property type="component" value="Unassembled WGS sequence"/>
</dbReference>
<dbReference type="STRING" id="64702.SAMN05443377_1364"/>
<dbReference type="PANTHER" id="PTHR30565">
    <property type="entry name" value="PROTEIN YCIF"/>
    <property type="match status" value="1"/>
</dbReference>
<dbReference type="PANTHER" id="PTHR30565:SF9">
    <property type="entry name" value="PROTEIN YCIF"/>
    <property type="match status" value="1"/>
</dbReference>
<dbReference type="OrthoDB" id="9795056at2"/>
<evidence type="ECO:0000313" key="2">
    <source>
        <dbReference type="Proteomes" id="UP000198815"/>
    </source>
</evidence>
<dbReference type="Pfam" id="PF05974">
    <property type="entry name" value="DUF892"/>
    <property type="match status" value="1"/>
</dbReference>
<reference evidence="1 2" key="1">
    <citation type="submission" date="2016-10" db="EMBL/GenBank/DDBJ databases">
        <authorList>
            <person name="de Groot N.N."/>
        </authorList>
    </citation>
    <scope>NUCLEOTIDE SEQUENCE [LARGE SCALE GENOMIC DNA]</scope>
    <source>
        <strain evidence="1 2">DSM 16859</strain>
    </source>
</reference>
<dbReference type="EMBL" id="FOGZ01000036">
    <property type="protein sequence ID" value="SES03528.1"/>
    <property type="molecule type" value="Genomic_DNA"/>
</dbReference>
<gene>
    <name evidence="1" type="ORF">SAMN05443377_1364</name>
</gene>
<dbReference type="InterPro" id="IPR010287">
    <property type="entry name" value="DUF892_YciF-like"/>
</dbReference>
<proteinExistence type="predicted"/>
<name>A0A1H9U2Q7_9ACTN</name>
<sequence length="165" mass="18251">MAGKNLDALFFDTLRDIYYAENHIVKTLPKLEKTAVSDELKEAFATHTKETDEQIKRLQKVFELLDRKPTSKRCEAIDGILSEGDEIIGSFAGSAVLDDGLISSAQAVEHYEIARYTALGRWAKALGLSDAVTLLGETLDEEVRTDKLLNKIADVELKAKAAKKP</sequence>
<accession>A0A1H9U2Q7</accession>
<dbReference type="InterPro" id="IPR047114">
    <property type="entry name" value="YciF"/>
</dbReference>
<dbReference type="CDD" id="cd07909">
    <property type="entry name" value="YciF"/>
    <property type="match status" value="1"/>
</dbReference>
<dbReference type="SUPFAM" id="SSF47240">
    <property type="entry name" value="Ferritin-like"/>
    <property type="match status" value="1"/>
</dbReference>
<protein>
    <submittedName>
        <fullName evidence="1">Ferritin-like metal-binding protein YciE</fullName>
    </submittedName>
</protein>
<dbReference type="InterPro" id="IPR009078">
    <property type="entry name" value="Ferritin-like_SF"/>
</dbReference>
<organism evidence="1 2">
    <name type="scientific">Propionibacterium cyclohexanicum</name>
    <dbReference type="NCBI Taxonomy" id="64702"/>
    <lineage>
        <taxon>Bacteria</taxon>
        <taxon>Bacillati</taxon>
        <taxon>Actinomycetota</taxon>
        <taxon>Actinomycetes</taxon>
        <taxon>Propionibacteriales</taxon>
        <taxon>Propionibacteriaceae</taxon>
        <taxon>Propionibacterium</taxon>
    </lineage>
</organism>
<dbReference type="Gene3D" id="1.20.1260.10">
    <property type="match status" value="1"/>
</dbReference>